<reference evidence="3 4" key="1">
    <citation type="submission" date="2019-01" db="EMBL/GenBank/DDBJ databases">
        <title>Draft genome sequences of three monokaryotic isolates of the white-rot basidiomycete fungus Dichomitus squalens.</title>
        <authorList>
            <consortium name="DOE Joint Genome Institute"/>
            <person name="Lopez S.C."/>
            <person name="Andreopoulos B."/>
            <person name="Pangilinan J."/>
            <person name="Lipzen A."/>
            <person name="Riley R."/>
            <person name="Ahrendt S."/>
            <person name="Ng V."/>
            <person name="Barry K."/>
            <person name="Daum C."/>
            <person name="Grigoriev I.V."/>
            <person name="Hilden K.S."/>
            <person name="Makela M.R."/>
            <person name="de Vries R.P."/>
        </authorList>
    </citation>
    <scope>NUCLEOTIDE SEQUENCE [LARGE SCALE GENOMIC DNA]</scope>
    <source>
        <strain evidence="3 4">CBS 464.89</strain>
    </source>
</reference>
<evidence type="ECO:0000259" key="2">
    <source>
        <dbReference type="Pfam" id="PF20152"/>
    </source>
</evidence>
<dbReference type="AlphaFoldDB" id="A0A4Q9PY91"/>
<accession>A0A4Q9PY91</accession>
<dbReference type="EMBL" id="ML145113">
    <property type="protein sequence ID" value="TBU59530.1"/>
    <property type="molecule type" value="Genomic_DNA"/>
</dbReference>
<dbReference type="Pfam" id="PF20152">
    <property type="entry name" value="DUF6534"/>
    <property type="match status" value="1"/>
</dbReference>
<name>A0A4Q9PY91_9APHY</name>
<dbReference type="Proteomes" id="UP000292082">
    <property type="component" value="Unassembled WGS sequence"/>
</dbReference>
<feature type="transmembrane region" description="Helical" evidence="1">
    <location>
        <begin position="29"/>
        <end position="47"/>
    </location>
</feature>
<feature type="transmembrane region" description="Helical" evidence="1">
    <location>
        <begin position="215"/>
        <end position="243"/>
    </location>
</feature>
<sequence length="309" mass="34888">MTLLDEASLHSSVDDSLKGLLKLPSLDNTYGALFLGATFSFMIYGLIVHQTYRYYRLYPTDPLTLKMLVLAILLVETFHCILLINSCYFHLITNYFNPVTLLEQSWSLKMLIPTSALTTLLCQGFYARRIWLVDRRYRIIVGFAALPAVVFIGMSLGTLLLLNTSVLLHGTAFERFTWMVSAMFGASVIIEVLFSGTLIFILHRSRTGFKRTDSMIDLLILYTVNSGLLVSAIAVLGLIFPVIYPHNFIYIGMSMVETKLYASCVLTALNYRRTIWNRGTGVVDLNAERADLVNRIEAGDKMPGYVRDF</sequence>
<keyword evidence="4" id="KW-1185">Reference proteome</keyword>
<gene>
    <name evidence="3" type="ORF">BD310DRAFT_817186</name>
</gene>
<feature type="transmembrane region" description="Helical" evidence="1">
    <location>
        <begin position="249"/>
        <end position="269"/>
    </location>
</feature>
<feature type="transmembrane region" description="Helical" evidence="1">
    <location>
        <begin position="111"/>
        <end position="127"/>
    </location>
</feature>
<feature type="transmembrane region" description="Helical" evidence="1">
    <location>
        <begin position="182"/>
        <end position="203"/>
    </location>
</feature>
<dbReference type="PANTHER" id="PTHR40465:SF1">
    <property type="entry name" value="DUF6534 DOMAIN-CONTAINING PROTEIN"/>
    <property type="match status" value="1"/>
</dbReference>
<dbReference type="InterPro" id="IPR045339">
    <property type="entry name" value="DUF6534"/>
</dbReference>
<feature type="transmembrane region" description="Helical" evidence="1">
    <location>
        <begin position="68"/>
        <end position="91"/>
    </location>
</feature>
<keyword evidence="1" id="KW-1133">Transmembrane helix</keyword>
<evidence type="ECO:0000313" key="4">
    <source>
        <dbReference type="Proteomes" id="UP000292082"/>
    </source>
</evidence>
<proteinExistence type="predicted"/>
<organism evidence="3 4">
    <name type="scientific">Dichomitus squalens</name>
    <dbReference type="NCBI Taxonomy" id="114155"/>
    <lineage>
        <taxon>Eukaryota</taxon>
        <taxon>Fungi</taxon>
        <taxon>Dikarya</taxon>
        <taxon>Basidiomycota</taxon>
        <taxon>Agaricomycotina</taxon>
        <taxon>Agaricomycetes</taxon>
        <taxon>Polyporales</taxon>
        <taxon>Polyporaceae</taxon>
        <taxon>Dichomitus</taxon>
    </lineage>
</organism>
<keyword evidence="1" id="KW-0472">Membrane</keyword>
<feature type="transmembrane region" description="Helical" evidence="1">
    <location>
        <begin position="139"/>
        <end position="162"/>
    </location>
</feature>
<keyword evidence="1" id="KW-0812">Transmembrane</keyword>
<feature type="domain" description="DUF6534" evidence="2">
    <location>
        <begin position="187"/>
        <end position="273"/>
    </location>
</feature>
<evidence type="ECO:0000313" key="3">
    <source>
        <dbReference type="EMBL" id="TBU59530.1"/>
    </source>
</evidence>
<protein>
    <recommendedName>
        <fullName evidence="2">DUF6534 domain-containing protein</fullName>
    </recommendedName>
</protein>
<dbReference type="PANTHER" id="PTHR40465">
    <property type="entry name" value="CHROMOSOME 1, WHOLE GENOME SHOTGUN SEQUENCE"/>
    <property type="match status" value="1"/>
</dbReference>
<evidence type="ECO:0000256" key="1">
    <source>
        <dbReference type="SAM" id="Phobius"/>
    </source>
</evidence>